<name>Q70EJ0_HDV</name>
<feature type="non-terminal residue" evidence="2">
    <location>
        <position position="1"/>
    </location>
</feature>
<protein>
    <submittedName>
        <fullName evidence="2">Small hepatitis D antigen</fullName>
    </submittedName>
</protein>
<feature type="region of interest" description="Disordered" evidence="1">
    <location>
        <begin position="1"/>
        <end position="109"/>
    </location>
</feature>
<accession>Q70EJ0</accession>
<gene>
    <name evidence="2" type="primary">sHD</name>
</gene>
<organism evidence="2">
    <name type="scientific">Hepatitis delta virus</name>
    <name type="common">HDV</name>
    <dbReference type="NCBI Taxonomy" id="12475"/>
    <lineage>
        <taxon>Viruses</taxon>
        <taxon>Ribozyviria</taxon>
        <taxon>Kolmioviridae</taxon>
        <taxon>Deltavirus</taxon>
        <taxon>Deltavirus italiense</taxon>
    </lineage>
</organism>
<feature type="compositionally biased region" description="Basic and acidic residues" evidence="1">
    <location>
        <begin position="1"/>
        <end position="15"/>
    </location>
</feature>
<feature type="non-terminal residue" evidence="2">
    <location>
        <position position="109"/>
    </location>
</feature>
<proteinExistence type="predicted"/>
<evidence type="ECO:0000313" key="2">
    <source>
        <dbReference type="EMBL" id="CAE48175.1"/>
    </source>
</evidence>
<feature type="compositionally biased region" description="Low complexity" evidence="1">
    <location>
        <begin position="78"/>
        <end position="92"/>
    </location>
</feature>
<evidence type="ECO:0000256" key="1">
    <source>
        <dbReference type="SAM" id="MobiDB-lite"/>
    </source>
</evidence>
<dbReference type="EMBL" id="AJ583876">
    <property type="protein sequence ID" value="CAE48175.1"/>
    <property type="molecule type" value="Genomic_RNA"/>
</dbReference>
<reference evidence="2" key="1">
    <citation type="journal article" date="2004" name="J. Virol.">
        <title>Molecular phylogenetic analyses indicate a wide and ancient radiation of African hepatitis delta virus, suggesting a deltavirus genus of at least seven major clades.</title>
        <authorList>
            <person name="Radjef N."/>
            <person name="Gordien E."/>
            <person name="Ivaniushina V."/>
            <person name="Gault E."/>
            <person name="Anais P."/>
            <person name="Drugan T."/>
            <person name="Trinchet J.C."/>
            <person name="Roulot D."/>
            <person name="Tamby M."/>
            <person name="Milinkovitch M.C."/>
            <person name="Deny P."/>
        </authorList>
    </citation>
    <scope>NUCLEOTIDE SEQUENCE</scope>
    <source>
        <strain evidence="2">DFr-65</strain>
    </source>
</reference>
<sequence>EQGRRRGTQEVDRGRREKGKKSSRPAGWGCEPPRRWIEGSARGRLRPQHARCPGVPLRQDRGGAGRKGKPGIPIGYTLPSRSSLLSPELSTPVNKAGFHSRVPSRVLLS</sequence>
<organismHost>
    <name type="scientific">Homo sapiens</name>
    <name type="common">Human</name>
    <dbReference type="NCBI Taxonomy" id="9606"/>
</organismHost>